<feature type="domain" description="SH3b" evidence="6">
    <location>
        <begin position="216"/>
        <end position="280"/>
    </location>
</feature>
<evidence type="ECO:0000259" key="7">
    <source>
        <dbReference type="PROSITE" id="PS51935"/>
    </source>
</evidence>
<dbReference type="GO" id="GO:0008234">
    <property type="term" value="F:cysteine-type peptidase activity"/>
    <property type="evidence" value="ECO:0007669"/>
    <property type="project" value="UniProtKB-KW"/>
</dbReference>
<dbReference type="InterPro" id="IPR038765">
    <property type="entry name" value="Papain-like_cys_pep_sf"/>
</dbReference>
<gene>
    <name evidence="8" type="primary">pgdS_1</name>
    <name evidence="8" type="ORF">SAMEA1710456_00562</name>
</gene>
<feature type="region of interest" description="Disordered" evidence="5">
    <location>
        <begin position="279"/>
        <end position="312"/>
    </location>
</feature>
<feature type="region of interest" description="Disordered" evidence="5">
    <location>
        <begin position="102"/>
        <end position="128"/>
    </location>
</feature>
<keyword evidence="4" id="KW-0788">Thiol protease</keyword>
<keyword evidence="2" id="KW-0645">Protease</keyword>
<proteinExistence type="inferred from homology"/>
<organism evidence="8 9">
    <name type="scientific">Clostridioides difficile</name>
    <name type="common">Peptoclostridium difficile</name>
    <dbReference type="NCBI Taxonomy" id="1496"/>
    <lineage>
        <taxon>Bacteria</taxon>
        <taxon>Bacillati</taxon>
        <taxon>Bacillota</taxon>
        <taxon>Clostridia</taxon>
        <taxon>Peptostreptococcales</taxon>
        <taxon>Peptostreptococcaceae</taxon>
        <taxon>Clostridioides</taxon>
    </lineage>
</organism>
<feature type="compositionally biased region" description="Polar residues" evidence="5">
    <location>
        <begin position="302"/>
        <end position="312"/>
    </location>
</feature>
<comment type="caution">
    <text evidence="8">The sequence shown here is derived from an EMBL/GenBank/DDBJ whole genome shotgun (WGS) entry which is preliminary data.</text>
</comment>
<dbReference type="InterPro" id="IPR000064">
    <property type="entry name" value="NLP_P60_dom"/>
</dbReference>
<feature type="compositionally biased region" description="Low complexity" evidence="5">
    <location>
        <begin position="193"/>
        <end position="203"/>
    </location>
</feature>
<evidence type="ECO:0000256" key="5">
    <source>
        <dbReference type="SAM" id="MobiDB-lite"/>
    </source>
</evidence>
<dbReference type="AlphaFoldDB" id="A0AAX3GWN6"/>
<reference evidence="8 9" key="1">
    <citation type="submission" date="2019-02" db="EMBL/GenBank/DDBJ databases">
        <authorList>
            <consortium name="Pathogen Informatics"/>
        </authorList>
    </citation>
    <scope>NUCLEOTIDE SEQUENCE [LARGE SCALE GENOMIC DNA]</scope>
    <source>
        <strain evidence="8 9">078GUE027</strain>
    </source>
</reference>
<feature type="domain" description="NlpC/P60" evidence="7">
    <location>
        <begin position="313"/>
        <end position="440"/>
    </location>
</feature>
<dbReference type="PROSITE" id="PS51935">
    <property type="entry name" value="NLPC_P60"/>
    <property type="match status" value="1"/>
</dbReference>
<dbReference type="PANTHER" id="PTHR47053">
    <property type="entry name" value="MUREIN DD-ENDOPEPTIDASE MEPH-RELATED"/>
    <property type="match status" value="1"/>
</dbReference>
<evidence type="ECO:0000256" key="3">
    <source>
        <dbReference type="ARBA" id="ARBA00022801"/>
    </source>
</evidence>
<evidence type="ECO:0000256" key="1">
    <source>
        <dbReference type="ARBA" id="ARBA00007074"/>
    </source>
</evidence>
<dbReference type="InterPro" id="IPR051202">
    <property type="entry name" value="Peptidase_C40"/>
</dbReference>
<dbReference type="Gene3D" id="3.90.1720.10">
    <property type="entry name" value="endopeptidase domain like (from Nostoc punctiforme)"/>
    <property type="match status" value="1"/>
</dbReference>
<dbReference type="SMART" id="SM00287">
    <property type="entry name" value="SH3b"/>
    <property type="match status" value="3"/>
</dbReference>
<feature type="domain" description="SH3b" evidence="6">
    <location>
        <begin position="41"/>
        <end position="104"/>
    </location>
</feature>
<dbReference type="SUPFAM" id="SSF54001">
    <property type="entry name" value="Cysteine proteinases"/>
    <property type="match status" value="1"/>
</dbReference>
<dbReference type="PANTHER" id="PTHR47053:SF1">
    <property type="entry name" value="MUREIN DD-ENDOPEPTIDASE MEPH-RELATED"/>
    <property type="match status" value="1"/>
</dbReference>
<feature type="compositionally biased region" description="Low complexity" evidence="5">
    <location>
        <begin position="286"/>
        <end position="301"/>
    </location>
</feature>
<dbReference type="PROSITE" id="PS51781">
    <property type="entry name" value="SH3B"/>
    <property type="match status" value="3"/>
</dbReference>
<dbReference type="Pfam" id="PF00877">
    <property type="entry name" value="NLPC_P60"/>
    <property type="match status" value="1"/>
</dbReference>
<sequence>MLWIYDYKNLLGGVIVVKKAIAALGIGAVAVSVSSINASALEKGTVTASALNIRSGPSSDCDKVAKLYKGKTVEILEKSNGWYKVRVSSSVVGWGSAKYISTSGSSEGTSNPNNSTSSGTTISGNGKVNVSSRLNVRSGAGTNYSLVGKANNGEVVKLLEQSNGWYKIKLSNGVTGWASSQYISKTSEDVGANNSSNSNSTNNSDKKPSSEESIEGKNGKVTSTVSLNVRSGPGTSYSIIGKLNGGDVVELKAKNNGWYKVKLSNGTTGWVSGSYISETNEGTKENSNSSSNQNSQSNNNSKPSFTGNSDKSTAKGSTIVDFAYTLIGIPYQWGASGPDKFDCSGFTQYVFKHSVGVSIPRVSREQANFGSAISMGNYAPGDLVYFDTDGDGTTNHVGIYVGNSKFIHCSGTQTNPNKVKVDNLTSSYWSKVLLGARRFV</sequence>
<evidence type="ECO:0000256" key="2">
    <source>
        <dbReference type="ARBA" id="ARBA00022670"/>
    </source>
</evidence>
<feature type="region of interest" description="Disordered" evidence="5">
    <location>
        <begin position="188"/>
        <end position="228"/>
    </location>
</feature>
<protein>
    <submittedName>
        <fullName evidence="8">SH3-domain-containing protein</fullName>
        <ecNumber evidence="8">3.4.19.-</ecNumber>
    </submittedName>
</protein>
<dbReference type="Gene3D" id="2.30.30.40">
    <property type="entry name" value="SH3 Domains"/>
    <property type="match status" value="3"/>
</dbReference>
<name>A0AAX3GWN6_CLODI</name>
<dbReference type="GO" id="GO:0006508">
    <property type="term" value="P:proteolysis"/>
    <property type="evidence" value="ECO:0007669"/>
    <property type="project" value="UniProtKB-KW"/>
</dbReference>
<feature type="compositionally biased region" description="Low complexity" evidence="5">
    <location>
        <begin position="102"/>
        <end position="126"/>
    </location>
</feature>
<dbReference type="EMBL" id="CAADAT010000002">
    <property type="protein sequence ID" value="VFD53111.1"/>
    <property type="molecule type" value="Genomic_DNA"/>
</dbReference>
<dbReference type="SUPFAM" id="SSF50044">
    <property type="entry name" value="SH3-domain"/>
    <property type="match status" value="2"/>
</dbReference>
<dbReference type="EC" id="3.4.19.-" evidence="8"/>
<dbReference type="Pfam" id="PF08239">
    <property type="entry name" value="SH3_3"/>
    <property type="match status" value="3"/>
</dbReference>
<evidence type="ECO:0000313" key="9">
    <source>
        <dbReference type="Proteomes" id="UP000346772"/>
    </source>
</evidence>
<evidence type="ECO:0000259" key="6">
    <source>
        <dbReference type="PROSITE" id="PS51781"/>
    </source>
</evidence>
<keyword evidence="3 8" id="KW-0378">Hydrolase</keyword>
<comment type="similarity">
    <text evidence="1">Belongs to the peptidase C40 family.</text>
</comment>
<dbReference type="InterPro" id="IPR003646">
    <property type="entry name" value="SH3-like_bac-type"/>
</dbReference>
<feature type="compositionally biased region" description="Basic and acidic residues" evidence="5">
    <location>
        <begin position="204"/>
        <end position="218"/>
    </location>
</feature>
<dbReference type="InterPro" id="IPR036028">
    <property type="entry name" value="SH3-like_dom_sf"/>
</dbReference>
<feature type="domain" description="SH3b" evidence="6">
    <location>
        <begin position="123"/>
        <end position="187"/>
    </location>
</feature>
<evidence type="ECO:0000313" key="8">
    <source>
        <dbReference type="EMBL" id="VFD53111.1"/>
    </source>
</evidence>
<dbReference type="Proteomes" id="UP000346772">
    <property type="component" value="Unassembled WGS sequence"/>
</dbReference>
<evidence type="ECO:0000256" key="4">
    <source>
        <dbReference type="ARBA" id="ARBA00022807"/>
    </source>
</evidence>
<accession>A0AAX3GWN6</accession>